<dbReference type="InterPro" id="IPR009367">
    <property type="entry name" value="Elm1-like"/>
</dbReference>
<evidence type="ECO:0008006" key="3">
    <source>
        <dbReference type="Google" id="ProtNLM"/>
    </source>
</evidence>
<gene>
    <name evidence="1" type="ORF">EDD55_10919</name>
</gene>
<dbReference type="RefSeq" id="WP_132939692.1">
    <property type="nucleotide sequence ID" value="NZ_CP119676.1"/>
</dbReference>
<proteinExistence type="predicted"/>
<dbReference type="Proteomes" id="UP000295304">
    <property type="component" value="Unassembled WGS sequence"/>
</dbReference>
<dbReference type="OrthoDB" id="272235at2"/>
<dbReference type="EMBL" id="SLZW01000009">
    <property type="protein sequence ID" value="TCS60859.1"/>
    <property type="molecule type" value="Genomic_DNA"/>
</dbReference>
<organism evidence="1 2">
    <name type="scientific">Varunaivibrio sulfuroxidans</name>
    <dbReference type="NCBI Taxonomy" id="1773489"/>
    <lineage>
        <taxon>Bacteria</taxon>
        <taxon>Pseudomonadati</taxon>
        <taxon>Pseudomonadota</taxon>
        <taxon>Alphaproteobacteria</taxon>
        <taxon>Rhodospirillales</taxon>
        <taxon>Magnetovibrionaceae</taxon>
        <taxon>Varunaivibrio</taxon>
    </lineage>
</organism>
<keyword evidence="2" id="KW-1185">Reference proteome</keyword>
<comment type="caution">
    <text evidence="1">The sequence shown here is derived from an EMBL/GenBank/DDBJ whole genome shotgun (WGS) entry which is preliminary data.</text>
</comment>
<name>A0A4R3J4Q9_9PROT</name>
<sequence length="341" mass="37382">MSEKKFQDRPPIIWLLVDDDPEGEAMVMACGRALERLMGWRFEIKELRYTHSAALPDYIMQESFAVLTQSGRVNLVAPWPDIVIATGKRSVPVERRIKVLSQGKAFLVHIDFPGAFGAEDFDLIAVARHDAIPAAENTMTTGGVPHLVMEETLHEGRKARAEICEPLGAPRLAVLVGGDTPRRVFSPQMARDFAADVVRFAERNAAALMVHIGARMSEEAARAFRDTIAVWNGGSRLYAVGDGGDDPFFGYLAWADGVIVSGENAALCCRAAGGGMPVYIHAPKKLVSHKMVQLHRDLYEKGLAVPFDADGALTRETHPPLNAAFEIAAEIKRRLEENEKG</sequence>
<accession>A0A4R3J4Q9</accession>
<dbReference type="Pfam" id="PF06258">
    <property type="entry name" value="Mito_fiss_Elm1"/>
    <property type="match status" value="1"/>
</dbReference>
<protein>
    <recommendedName>
        <fullName evidence="3">Nucleoside-diphosphate sugar epimerase</fullName>
    </recommendedName>
</protein>
<reference evidence="1 2" key="1">
    <citation type="submission" date="2019-03" db="EMBL/GenBank/DDBJ databases">
        <title>Genomic Encyclopedia of Type Strains, Phase IV (KMG-IV): sequencing the most valuable type-strain genomes for metagenomic binning, comparative biology and taxonomic classification.</title>
        <authorList>
            <person name="Goeker M."/>
        </authorList>
    </citation>
    <scope>NUCLEOTIDE SEQUENCE [LARGE SCALE GENOMIC DNA]</scope>
    <source>
        <strain evidence="1 2">DSM 101688</strain>
    </source>
</reference>
<dbReference type="AlphaFoldDB" id="A0A4R3J4Q9"/>
<evidence type="ECO:0000313" key="2">
    <source>
        <dbReference type="Proteomes" id="UP000295304"/>
    </source>
</evidence>
<evidence type="ECO:0000313" key="1">
    <source>
        <dbReference type="EMBL" id="TCS60859.1"/>
    </source>
</evidence>